<dbReference type="Proteomes" id="UP000518188">
    <property type="component" value="Unassembled WGS sequence"/>
</dbReference>
<dbReference type="Pfam" id="PF09394">
    <property type="entry name" value="Inhibitor_I42"/>
    <property type="match status" value="1"/>
</dbReference>
<dbReference type="RefSeq" id="WP_162563109.1">
    <property type="nucleotide sequence ID" value="NZ_HG322951.1"/>
</dbReference>
<dbReference type="PROSITE" id="PS51257">
    <property type="entry name" value="PROKAR_LIPOPROTEIN"/>
    <property type="match status" value="1"/>
</dbReference>
<keyword evidence="4" id="KW-0732">Signal</keyword>
<keyword evidence="3" id="KW-0472">Membrane</keyword>
<dbReference type="InterPro" id="IPR036331">
    <property type="entry name" value="Chagasin-like_sf"/>
</dbReference>
<feature type="chain" id="PRO_5039320641" evidence="4">
    <location>
        <begin position="25"/>
        <end position="181"/>
    </location>
</feature>
<keyword evidence="2" id="KW-0789">Thiol protease inhibitor</keyword>
<gene>
    <name evidence="6" type="ORF">HGA11_27190</name>
</gene>
<evidence type="ECO:0000313" key="7">
    <source>
        <dbReference type="Proteomes" id="UP000518188"/>
    </source>
</evidence>
<keyword evidence="1" id="KW-0646">Protease inhibitor</keyword>
<dbReference type="EMBL" id="JAAXPJ010000013">
    <property type="protein sequence ID" value="NKZ14673.1"/>
    <property type="molecule type" value="Genomic_DNA"/>
</dbReference>
<evidence type="ECO:0000256" key="3">
    <source>
        <dbReference type="SAM" id="Phobius"/>
    </source>
</evidence>
<dbReference type="InterPro" id="IPR018990">
    <property type="entry name" value="Prot_inh_I42_chagasin"/>
</dbReference>
<evidence type="ECO:0000256" key="4">
    <source>
        <dbReference type="SAM" id="SignalP"/>
    </source>
</evidence>
<keyword evidence="3" id="KW-1133">Transmembrane helix</keyword>
<accession>A0A7X6MV90</accession>
<organism evidence="6 7">
    <name type="scientific">Mycolicibacterium septicum DSM 44393</name>
    <dbReference type="NCBI Taxonomy" id="1341646"/>
    <lineage>
        <taxon>Bacteria</taxon>
        <taxon>Bacillati</taxon>
        <taxon>Actinomycetota</taxon>
        <taxon>Actinomycetes</taxon>
        <taxon>Mycobacteriales</taxon>
        <taxon>Mycobacteriaceae</taxon>
        <taxon>Mycolicibacterium</taxon>
    </lineage>
</organism>
<proteinExistence type="predicted"/>
<evidence type="ECO:0000259" key="5">
    <source>
        <dbReference type="Pfam" id="PF09394"/>
    </source>
</evidence>
<protein>
    <submittedName>
        <fullName evidence="6">Protease inhibitor I42 family protein</fullName>
    </submittedName>
</protein>
<evidence type="ECO:0000256" key="1">
    <source>
        <dbReference type="ARBA" id="ARBA00022690"/>
    </source>
</evidence>
<keyword evidence="3" id="KW-0812">Transmembrane</keyword>
<feature type="signal peptide" evidence="4">
    <location>
        <begin position="1"/>
        <end position="24"/>
    </location>
</feature>
<evidence type="ECO:0000256" key="2">
    <source>
        <dbReference type="ARBA" id="ARBA00022704"/>
    </source>
</evidence>
<dbReference type="SUPFAM" id="SSF141066">
    <property type="entry name" value="ICP-like"/>
    <property type="match status" value="1"/>
</dbReference>
<feature type="domain" description="Proteinase inhibitor I42 chagasin" evidence="5">
    <location>
        <begin position="46"/>
        <end position="131"/>
    </location>
</feature>
<feature type="transmembrane region" description="Helical" evidence="3">
    <location>
        <begin position="151"/>
        <end position="176"/>
    </location>
</feature>
<name>A0A7X6MV90_9MYCO</name>
<dbReference type="GO" id="GO:0004869">
    <property type="term" value="F:cysteine-type endopeptidase inhibitor activity"/>
    <property type="evidence" value="ECO:0007669"/>
    <property type="project" value="UniProtKB-KW"/>
</dbReference>
<reference evidence="6 7" key="1">
    <citation type="submission" date="2020-04" db="EMBL/GenBank/DDBJ databases">
        <title>MicrobeNet Type strains.</title>
        <authorList>
            <person name="Nicholson A.C."/>
        </authorList>
    </citation>
    <scope>NUCLEOTIDE SEQUENCE [LARGE SCALE GENOMIC DNA]</scope>
    <source>
        <strain evidence="6 7">ATCC 700731</strain>
    </source>
</reference>
<dbReference type="AlphaFoldDB" id="A0A7X6MV90"/>
<dbReference type="Gene3D" id="2.60.40.2020">
    <property type="match status" value="1"/>
</dbReference>
<evidence type="ECO:0000313" key="6">
    <source>
        <dbReference type="EMBL" id="NKZ14673.1"/>
    </source>
</evidence>
<comment type="caution">
    <text evidence="6">The sequence shown here is derived from an EMBL/GenBank/DDBJ whole genome shotgun (WGS) entry which is preliminary data.</text>
</comment>
<sequence length="181" mass="19550">MSEGTVRPVRWLALSLLCWLVLMAGGCAPQPDVIATDDDNGGHVQVRSGQLFDIVLADDYDQTGCQWRKEDNSAPDVAEYLGQLYQPARKPPAGNGNGTNTMRYRAQQTGTAQVSLVESDNGDRVCRRYAVTVTVGPPTLWDGFASGAKSVLPYVAAVVVLVTVFGLIGRLVCLLVRRLRG</sequence>